<evidence type="ECO:0000313" key="1">
    <source>
        <dbReference type="EMBL" id="THU42064.1"/>
    </source>
</evidence>
<dbReference type="OrthoDB" id="978748at2"/>
<proteinExistence type="predicted"/>
<protein>
    <submittedName>
        <fullName evidence="1">Uncharacterized protein</fullName>
    </submittedName>
</protein>
<organism evidence="1 2">
    <name type="scientific">Niastella caeni</name>
    <dbReference type="NCBI Taxonomy" id="2569763"/>
    <lineage>
        <taxon>Bacteria</taxon>
        <taxon>Pseudomonadati</taxon>
        <taxon>Bacteroidota</taxon>
        <taxon>Chitinophagia</taxon>
        <taxon>Chitinophagales</taxon>
        <taxon>Chitinophagaceae</taxon>
        <taxon>Niastella</taxon>
    </lineage>
</organism>
<dbReference type="Proteomes" id="UP000306918">
    <property type="component" value="Unassembled WGS sequence"/>
</dbReference>
<keyword evidence="2" id="KW-1185">Reference proteome</keyword>
<gene>
    <name evidence="1" type="ORF">FAM09_07535</name>
</gene>
<sequence>MRSATIHELKQELLNTHAAELTELCLRLAKYKKENKELLTYLLFEAHDQQGYVQSIKKEVDEQFAEINKSNLYYVKKTLRKILRNINTHIRYTGSAQVTVELLIYFCQSIKEAGIPIQKNPIIANLYKGQVQKINKTLLTLHEDLQYDYAKEIADLEV</sequence>
<evidence type="ECO:0000313" key="2">
    <source>
        <dbReference type="Proteomes" id="UP000306918"/>
    </source>
</evidence>
<comment type="caution">
    <text evidence="1">The sequence shown here is derived from an EMBL/GenBank/DDBJ whole genome shotgun (WGS) entry which is preliminary data.</text>
</comment>
<reference evidence="1 2" key="1">
    <citation type="submission" date="2019-04" db="EMBL/GenBank/DDBJ databases">
        <title>Niastella caeni sp. nov., isolated from activated sludge.</title>
        <authorList>
            <person name="Sheng M."/>
        </authorList>
    </citation>
    <scope>NUCLEOTIDE SEQUENCE [LARGE SCALE GENOMIC DNA]</scope>
    <source>
        <strain evidence="1 2">HX-2-15</strain>
    </source>
</reference>
<dbReference type="EMBL" id="STFF01000001">
    <property type="protein sequence ID" value="THU42064.1"/>
    <property type="molecule type" value="Genomic_DNA"/>
</dbReference>
<accession>A0A4S8I451</accession>
<name>A0A4S8I451_9BACT</name>
<dbReference type="AlphaFoldDB" id="A0A4S8I451"/>